<keyword evidence="3 7" id="KW-0489">Methyltransferase</keyword>
<dbReference type="PANTHER" id="PTHR46111:SF2">
    <property type="entry name" value="SAM-DEPENDENT METHYLTRANSFERASE"/>
    <property type="match status" value="1"/>
</dbReference>
<dbReference type="Proteomes" id="UP000279600">
    <property type="component" value="Chromosome"/>
</dbReference>
<dbReference type="GO" id="GO:0032259">
    <property type="term" value="P:methylation"/>
    <property type="evidence" value="ECO:0007669"/>
    <property type="project" value="UniProtKB-KW"/>
</dbReference>
<evidence type="ECO:0000259" key="6">
    <source>
        <dbReference type="Pfam" id="PF00590"/>
    </source>
</evidence>
<dbReference type="CDD" id="cd11649">
    <property type="entry name" value="RsmI_like"/>
    <property type="match status" value="1"/>
</dbReference>
<evidence type="ECO:0000256" key="3">
    <source>
        <dbReference type="ARBA" id="ARBA00022603"/>
    </source>
</evidence>
<dbReference type="OrthoDB" id="7061662at2"/>
<dbReference type="InterPro" id="IPR008189">
    <property type="entry name" value="rRNA_ssu_MeTfrase_I"/>
</dbReference>
<dbReference type="Gene3D" id="3.40.1010.10">
    <property type="entry name" value="Cobalt-precorrin-4 Transmethylase, Domain 1"/>
    <property type="match status" value="1"/>
</dbReference>
<dbReference type="InterPro" id="IPR035996">
    <property type="entry name" value="4pyrrol_Methylase_sf"/>
</dbReference>
<name>A0A3S9MYM0_9FLAO</name>
<dbReference type="Gene3D" id="3.30.950.10">
    <property type="entry name" value="Methyltransferase, Cobalt-precorrin-4 Transmethylase, Domain 2"/>
    <property type="match status" value="1"/>
</dbReference>
<keyword evidence="4 7" id="KW-0808">Transferase</keyword>
<feature type="domain" description="Tetrapyrrole methylase" evidence="6">
    <location>
        <begin position="28"/>
        <end position="213"/>
    </location>
</feature>
<dbReference type="AlphaFoldDB" id="A0A3S9MYM0"/>
<dbReference type="Pfam" id="PF00590">
    <property type="entry name" value="TP_methylase"/>
    <property type="match status" value="1"/>
</dbReference>
<accession>A0A3S9MYM0</accession>
<dbReference type="SUPFAM" id="SSF53790">
    <property type="entry name" value="Tetrapyrrole methylase"/>
    <property type="match status" value="1"/>
</dbReference>
<evidence type="ECO:0000256" key="5">
    <source>
        <dbReference type="ARBA" id="ARBA00022691"/>
    </source>
</evidence>
<evidence type="ECO:0000256" key="2">
    <source>
        <dbReference type="ARBA" id="ARBA00022552"/>
    </source>
</evidence>
<dbReference type="PIRSF" id="PIRSF005917">
    <property type="entry name" value="MTase_YraL"/>
    <property type="match status" value="1"/>
</dbReference>
<dbReference type="InterPro" id="IPR014776">
    <property type="entry name" value="4pyrrole_Mease_sub2"/>
</dbReference>
<organism evidence="7 8">
    <name type="scientific">Nonlabens ponticola</name>
    <dbReference type="NCBI Taxonomy" id="2496866"/>
    <lineage>
        <taxon>Bacteria</taxon>
        <taxon>Pseudomonadati</taxon>
        <taxon>Bacteroidota</taxon>
        <taxon>Flavobacteriia</taxon>
        <taxon>Flavobacteriales</taxon>
        <taxon>Flavobacteriaceae</taxon>
        <taxon>Nonlabens</taxon>
    </lineage>
</organism>
<dbReference type="RefSeq" id="WP_126447563.1">
    <property type="nucleotide sequence ID" value="NZ_CP034549.1"/>
</dbReference>
<reference evidence="7 8" key="1">
    <citation type="submission" date="2018-12" db="EMBL/GenBank/DDBJ databases">
        <title>Complete genome of Nonlabens sp. MJ115.</title>
        <authorList>
            <person name="Choi H.S."/>
            <person name="Jung J."/>
        </authorList>
    </citation>
    <scope>NUCLEOTIDE SEQUENCE [LARGE SCALE GENOMIC DNA]</scope>
    <source>
        <strain evidence="7 8">MJ115</strain>
    </source>
</reference>
<evidence type="ECO:0000256" key="4">
    <source>
        <dbReference type="ARBA" id="ARBA00022679"/>
    </source>
</evidence>
<keyword evidence="8" id="KW-1185">Reference proteome</keyword>
<dbReference type="GO" id="GO:0008168">
    <property type="term" value="F:methyltransferase activity"/>
    <property type="evidence" value="ECO:0007669"/>
    <property type="project" value="UniProtKB-KW"/>
</dbReference>
<gene>
    <name evidence="7" type="ORF">EJ995_08540</name>
</gene>
<dbReference type="PANTHER" id="PTHR46111">
    <property type="entry name" value="RIBOSOMAL RNA SMALL SUBUNIT METHYLTRANSFERASE I"/>
    <property type="match status" value="1"/>
</dbReference>
<evidence type="ECO:0000313" key="7">
    <source>
        <dbReference type="EMBL" id="AZQ44280.1"/>
    </source>
</evidence>
<evidence type="ECO:0000256" key="1">
    <source>
        <dbReference type="ARBA" id="ARBA00022490"/>
    </source>
</evidence>
<dbReference type="InterPro" id="IPR014777">
    <property type="entry name" value="4pyrrole_Mease_sub1"/>
</dbReference>
<keyword evidence="5" id="KW-0949">S-adenosyl-L-methionine</keyword>
<keyword evidence="1" id="KW-0963">Cytoplasm</keyword>
<proteinExistence type="predicted"/>
<keyword evidence="2" id="KW-0698">rRNA processing</keyword>
<dbReference type="EMBL" id="CP034549">
    <property type="protein sequence ID" value="AZQ44280.1"/>
    <property type="molecule type" value="Genomic_DNA"/>
</dbReference>
<sequence>MADFGGRLFLIPVTLGDINPLEVLPMSVKKVVEAVDHYIVENEKTARRAIKKLVPSKKQSELSFSVLNKFTDASELPSFLEPCLQGKTMGLMSEAGVPGVADPGADIVRIAHEKGIRVQPLVGPSSILMAVMSSGLSGQNFAFNGYLPIDSKERKNKIQQLEKRSRSEEQAQLFIETPYRNNKMLEELSNSLHPDTQISVACDITLPNEFIKTMAARAWKSHKVDLHKRPAIFMIQAMDPNF</sequence>
<evidence type="ECO:0000313" key="8">
    <source>
        <dbReference type="Proteomes" id="UP000279600"/>
    </source>
</evidence>
<dbReference type="InterPro" id="IPR000878">
    <property type="entry name" value="4pyrrol_Mease"/>
</dbReference>
<protein>
    <submittedName>
        <fullName evidence="7">SAM-dependent methyltransferase</fullName>
    </submittedName>
</protein>
<dbReference type="KEGG" id="noj:EJ995_08540"/>
<dbReference type="GO" id="GO:0006364">
    <property type="term" value="P:rRNA processing"/>
    <property type="evidence" value="ECO:0007669"/>
    <property type="project" value="UniProtKB-KW"/>
</dbReference>